<protein>
    <submittedName>
        <fullName evidence="1">Uncharacterized protein</fullName>
    </submittedName>
</protein>
<dbReference type="InParanoid" id="Q7RJB6"/>
<accession>Q7RJB6</accession>
<comment type="caution">
    <text evidence="1">The sequence shown here is derived from an EMBL/GenBank/DDBJ whole genome shotgun (WGS) entry which is preliminary data.</text>
</comment>
<dbReference type="AlphaFoldDB" id="Q7RJB6"/>
<organism evidence="1 2">
    <name type="scientific">Plasmodium yoelii yoelii</name>
    <dbReference type="NCBI Taxonomy" id="73239"/>
    <lineage>
        <taxon>Eukaryota</taxon>
        <taxon>Sar</taxon>
        <taxon>Alveolata</taxon>
        <taxon>Apicomplexa</taxon>
        <taxon>Aconoidasida</taxon>
        <taxon>Haemosporida</taxon>
        <taxon>Plasmodiidae</taxon>
        <taxon>Plasmodium</taxon>
        <taxon>Plasmodium (Vinckeia)</taxon>
    </lineage>
</organism>
<dbReference type="EMBL" id="AABL01000958">
    <property type="protein sequence ID" value="EAA22913.1"/>
    <property type="molecule type" value="Genomic_DNA"/>
</dbReference>
<gene>
    <name evidence="1" type="ORF">PY03347</name>
</gene>
<dbReference type="PaxDb" id="73239-Q7RJB6"/>
<evidence type="ECO:0000313" key="1">
    <source>
        <dbReference type="EMBL" id="EAA22913.1"/>
    </source>
</evidence>
<name>Q7RJB6_PLAYO</name>
<keyword evidence="2" id="KW-1185">Reference proteome</keyword>
<reference evidence="1 2" key="1">
    <citation type="journal article" date="2002" name="Nature">
        <title>Genome sequence and comparative analysis of the model rodent malaria parasite Plasmodium yoelii yoelii.</title>
        <authorList>
            <person name="Carlton J.M."/>
            <person name="Angiuoli S.V."/>
            <person name="Suh B.B."/>
            <person name="Kooij T.W."/>
            <person name="Pertea M."/>
            <person name="Silva J.C."/>
            <person name="Ermolaeva M.D."/>
            <person name="Allen J.E."/>
            <person name="Selengut J.D."/>
            <person name="Koo H.L."/>
            <person name="Peterson J.D."/>
            <person name="Pop M."/>
            <person name="Kosack D.S."/>
            <person name="Shumway M.F."/>
            <person name="Bidwell S.L."/>
            <person name="Shallom S.J."/>
            <person name="van Aken S.E."/>
            <person name="Riedmuller S.B."/>
            <person name="Feldblyum T.V."/>
            <person name="Cho J.K."/>
            <person name="Quackenbush J."/>
            <person name="Sedegah M."/>
            <person name="Shoaibi A."/>
            <person name="Cummings L.M."/>
            <person name="Florens L."/>
            <person name="Yates J.R."/>
            <person name="Raine J.D."/>
            <person name="Sinden R.E."/>
            <person name="Harris M.A."/>
            <person name="Cunningham D.A."/>
            <person name="Preiser P.R."/>
            <person name="Bergman L.W."/>
            <person name="Vaidya A.B."/>
            <person name="van Lin L.H."/>
            <person name="Janse C.J."/>
            <person name="Waters A.P."/>
            <person name="Smith H.O."/>
            <person name="White O.R."/>
            <person name="Salzberg S.L."/>
            <person name="Venter J.C."/>
            <person name="Fraser C.M."/>
            <person name="Hoffman S.L."/>
            <person name="Gardner M.J."/>
            <person name="Carucci D.J."/>
        </authorList>
    </citation>
    <scope>NUCLEOTIDE SEQUENCE [LARGE SCALE GENOMIC DNA]</scope>
    <source>
        <strain evidence="1 2">17XNL</strain>
    </source>
</reference>
<evidence type="ECO:0000313" key="2">
    <source>
        <dbReference type="Proteomes" id="UP000008553"/>
    </source>
</evidence>
<dbReference type="Proteomes" id="UP000008553">
    <property type="component" value="Unassembled WGS sequence"/>
</dbReference>
<proteinExistence type="predicted"/>
<sequence length="80" mass="9227">MASFDMKDFPSTITGFCNESVYSFLTELKMERNSDAIIIKSVDVKKMKTSVINPIHGGKITIKYTEITILFKWERCLRIC</sequence>